<accession>A0ABX4GX50</accession>
<name>A0ABX4GX50_9BACI</name>
<comment type="caution">
    <text evidence="1">The sequence shown here is derived from an EMBL/GenBank/DDBJ whole genome shotgun (WGS) entry which is preliminary data.</text>
</comment>
<dbReference type="EMBL" id="NPBJ01000023">
    <property type="protein sequence ID" value="PAD99426.1"/>
    <property type="molecule type" value="Genomic_DNA"/>
</dbReference>
<dbReference type="Proteomes" id="UP000216852">
    <property type="component" value="Unassembled WGS sequence"/>
</dbReference>
<gene>
    <name evidence="1" type="ORF">CHH48_13270</name>
</gene>
<reference evidence="1 2" key="1">
    <citation type="submission" date="2017-07" db="EMBL/GenBank/DDBJ databases">
        <title>Isolation and whole genome analysis of endospore-forming bacteria from heroin.</title>
        <authorList>
            <person name="Kalinowski J."/>
            <person name="Ahrens B."/>
            <person name="Al-Dilaimi A."/>
            <person name="Winkler A."/>
            <person name="Wibberg D."/>
            <person name="Schleenbecker U."/>
            <person name="Ruckert C."/>
            <person name="Wolfel R."/>
            <person name="Grass G."/>
        </authorList>
    </citation>
    <scope>NUCLEOTIDE SEQUENCE [LARGE SCALE GENOMIC DNA]</scope>
    <source>
        <strain evidence="1 2">7517-1</strain>
    </source>
</reference>
<proteinExistence type="predicted"/>
<evidence type="ECO:0000313" key="2">
    <source>
        <dbReference type="Proteomes" id="UP000216852"/>
    </source>
</evidence>
<sequence>METQYWLSNEEEDLCSHGQIHLEVDGTIITQAGKGEEWGISESALALLRTLDVDYISNPECKEGLILHGCGIMLMSGCPISIHWSVQHKSDEVFLSDFVKFTSTSLAEGKIVYPDVSVSVKKIQYEQQILQFAKQAKAFYEISKTKKIEDDFDQEMYTEFWQEYNYLLQKHTIE</sequence>
<evidence type="ECO:0000313" key="1">
    <source>
        <dbReference type="EMBL" id="PAD99426.1"/>
    </source>
</evidence>
<organism evidence="1 2">
    <name type="scientific">Terribacillus saccharophilus</name>
    <dbReference type="NCBI Taxonomy" id="361277"/>
    <lineage>
        <taxon>Bacteria</taxon>
        <taxon>Bacillati</taxon>
        <taxon>Bacillota</taxon>
        <taxon>Bacilli</taxon>
        <taxon>Bacillales</taxon>
        <taxon>Bacillaceae</taxon>
        <taxon>Terribacillus</taxon>
    </lineage>
</organism>
<keyword evidence="2" id="KW-1185">Reference proteome</keyword>
<protein>
    <submittedName>
        <fullName evidence="1">Uncharacterized protein</fullName>
    </submittedName>
</protein>